<evidence type="ECO:0000259" key="3">
    <source>
        <dbReference type="Pfam" id="PF18962"/>
    </source>
</evidence>
<dbReference type="InterPro" id="IPR026444">
    <property type="entry name" value="Secre_tail"/>
</dbReference>
<keyword evidence="5" id="KW-1185">Reference proteome</keyword>
<evidence type="ECO:0000313" key="4">
    <source>
        <dbReference type="EMBL" id="PWA04129.1"/>
    </source>
</evidence>
<evidence type="ECO:0000256" key="1">
    <source>
        <dbReference type="ARBA" id="ARBA00022729"/>
    </source>
</evidence>
<feature type="domain" description="Secretion system C-terminal sorting" evidence="3">
    <location>
        <begin position="275"/>
        <end position="340"/>
    </location>
</feature>
<comment type="caution">
    <text evidence="4">The sequence shown here is derived from an EMBL/GenBank/DDBJ whole genome shotgun (WGS) entry which is preliminary data.</text>
</comment>
<feature type="chain" id="PRO_5015682345" description="Secretion system C-terminal sorting domain-containing protein" evidence="2">
    <location>
        <begin position="19"/>
        <end position="343"/>
    </location>
</feature>
<dbReference type="Pfam" id="PF18962">
    <property type="entry name" value="Por_Secre_tail"/>
    <property type="match status" value="1"/>
</dbReference>
<dbReference type="AlphaFoldDB" id="A0A2U1JGJ8"/>
<organism evidence="4 5">
    <name type="scientific">Flavobacterium psychrotolerans</name>
    <dbReference type="NCBI Taxonomy" id="2169410"/>
    <lineage>
        <taxon>Bacteria</taxon>
        <taxon>Pseudomonadati</taxon>
        <taxon>Bacteroidota</taxon>
        <taxon>Flavobacteriia</taxon>
        <taxon>Flavobacteriales</taxon>
        <taxon>Flavobacteriaceae</taxon>
        <taxon>Flavobacterium</taxon>
    </lineage>
</organism>
<sequence>MNTKPLLLLIFFSYLSNAQTPIDSYFGSDQAIYQIVNSSIPLDQTNSGANAVWNFDLFTNIGESDDNMTAPSATEIATYPNTTKKVTINSILFSTNSTNSISEIFSSSAANMVSITGMKNTDLELNYIKNNASLGTFPMTYGYSNTDTSAGTYIYGMYLGTFTGTITSSFDAYGTLTMNNTGNGSFSDGVSRLKTVQNISLNYGVLTNIGTVLQTTYNYYNTTNNGSNSLILRTITTSISVPSLGINQTTTQIERFSTMKLGINDMELQANQIQIIPNPIEDVLKIKTTLKIDAVRISDINGRVVLSSDYSQNYLDVSHLEKGVYFATIATDSGIITKRLLKK</sequence>
<dbReference type="OrthoDB" id="1138233at2"/>
<name>A0A2U1JGJ8_9FLAO</name>
<dbReference type="RefSeq" id="WP_116725736.1">
    <property type="nucleotide sequence ID" value="NZ_QCZI01000019.1"/>
</dbReference>
<accession>A0A2U1JGJ8</accession>
<feature type="signal peptide" evidence="2">
    <location>
        <begin position="1"/>
        <end position="18"/>
    </location>
</feature>
<keyword evidence="1 2" id="KW-0732">Signal</keyword>
<evidence type="ECO:0000256" key="2">
    <source>
        <dbReference type="SAM" id="SignalP"/>
    </source>
</evidence>
<protein>
    <recommendedName>
        <fullName evidence="3">Secretion system C-terminal sorting domain-containing protein</fullName>
    </recommendedName>
</protein>
<dbReference type="NCBIfam" id="TIGR04183">
    <property type="entry name" value="Por_Secre_tail"/>
    <property type="match status" value="1"/>
</dbReference>
<dbReference type="Proteomes" id="UP000245449">
    <property type="component" value="Unassembled WGS sequence"/>
</dbReference>
<evidence type="ECO:0000313" key="5">
    <source>
        <dbReference type="Proteomes" id="UP000245449"/>
    </source>
</evidence>
<reference evidence="4 5" key="1">
    <citation type="submission" date="2018-04" db="EMBL/GenBank/DDBJ databases">
        <title>Flavobacterium sp. nov., isolated from glacier ice.</title>
        <authorList>
            <person name="Liu Q."/>
            <person name="Xin Y.-H."/>
        </authorList>
    </citation>
    <scope>NUCLEOTIDE SEQUENCE [LARGE SCALE GENOMIC DNA]</scope>
    <source>
        <strain evidence="4 5">RB1R5</strain>
    </source>
</reference>
<proteinExistence type="predicted"/>
<dbReference type="EMBL" id="QCZI01000019">
    <property type="protein sequence ID" value="PWA04129.1"/>
    <property type="molecule type" value="Genomic_DNA"/>
</dbReference>
<gene>
    <name evidence="4" type="ORF">DB895_12660</name>
</gene>